<dbReference type="Gene3D" id="3.40.50.12580">
    <property type="match status" value="1"/>
</dbReference>
<organism evidence="1 2">
    <name type="scientific">Candidatus Paraluminiphilus aquimaris</name>
    <dbReference type="NCBI Taxonomy" id="2518994"/>
    <lineage>
        <taxon>Bacteria</taxon>
        <taxon>Pseudomonadati</taxon>
        <taxon>Pseudomonadota</taxon>
        <taxon>Gammaproteobacteria</taxon>
        <taxon>Cellvibrionales</taxon>
        <taxon>Halieaceae</taxon>
        <taxon>Candidatus Paraluminiphilus</taxon>
    </lineage>
</organism>
<sequence length="391" mass="43956">MKKILFVSYGGGHVKSLLPVAEKMQDMNCEVAFLALTTAINNLRKSDVRHYTYADFFDTPEVQEIGKRLAGSIDANILPIYDTSVYLGQNYLDLVSEHGDKAAKKLYEQSGRLIFHPLESMTRVLLKLQPDVVVSTSSPRSEKAIIYAAGQLGIKSVVLSDLFVERPLSWFIDKSFSSKICVPSSFARDVLIENGRPHSDVVITGNPAFDTLVSASQAQKKHKKLSYRVLWASQPEPEYFAENDTYGDPLLPSKIESELIKIFDARRNWKLVIRNHPNEMPRQYPEFIESSSNDEKLSDLLPTIDLVVTCTSIVGFEALILGKGFITIDKSVLTPMLPFSKYGYSKGIDSIDSIEDHLIDFYSNNKDTNTPYNIENATDNVCNVILDLMMY</sequence>
<gene>
    <name evidence="1" type="ORF">E0F26_05915</name>
</gene>
<dbReference type="Gene3D" id="3.40.50.2000">
    <property type="entry name" value="Glycogen Phosphorylase B"/>
    <property type="match status" value="1"/>
</dbReference>
<dbReference type="EMBL" id="CP036501">
    <property type="protein sequence ID" value="UZP74309.1"/>
    <property type="molecule type" value="Genomic_DNA"/>
</dbReference>
<proteinExistence type="predicted"/>
<evidence type="ECO:0008006" key="3">
    <source>
        <dbReference type="Google" id="ProtNLM"/>
    </source>
</evidence>
<name>A0ABY6Q6R6_9GAMM</name>
<dbReference type="SUPFAM" id="SSF53756">
    <property type="entry name" value="UDP-Glycosyltransferase/glycogen phosphorylase"/>
    <property type="match status" value="1"/>
</dbReference>
<dbReference type="Proteomes" id="UP001317963">
    <property type="component" value="Chromosome"/>
</dbReference>
<accession>A0ABY6Q6R6</accession>
<reference evidence="1 2" key="1">
    <citation type="submission" date="2019-02" db="EMBL/GenBank/DDBJ databases">
        <title>Halieaceae_genomes.</title>
        <authorList>
            <person name="Li S.-H."/>
        </authorList>
    </citation>
    <scope>NUCLEOTIDE SEQUENCE [LARGE SCALE GENOMIC DNA]</scope>
    <source>
        <strain evidence="1 2">JH123</strain>
    </source>
</reference>
<keyword evidence="2" id="KW-1185">Reference proteome</keyword>
<evidence type="ECO:0000313" key="1">
    <source>
        <dbReference type="EMBL" id="UZP74309.1"/>
    </source>
</evidence>
<protein>
    <recommendedName>
        <fullName evidence="3">UDP-glycosyltransferase</fullName>
    </recommendedName>
</protein>
<dbReference type="RefSeq" id="WP_279243123.1">
    <property type="nucleotide sequence ID" value="NZ_CP036501.1"/>
</dbReference>
<dbReference type="InterPro" id="IPR043148">
    <property type="entry name" value="TagF_C"/>
</dbReference>
<evidence type="ECO:0000313" key="2">
    <source>
        <dbReference type="Proteomes" id="UP001317963"/>
    </source>
</evidence>